<name>A0A174URL8_9FIRM</name>
<dbReference type="RefSeq" id="WP_024729524.1">
    <property type="nucleotide sequence ID" value="NZ_CABIWA010000005.1"/>
</dbReference>
<organism evidence="3 4">
    <name type="scientific">Anaerotruncus colihominis</name>
    <dbReference type="NCBI Taxonomy" id="169435"/>
    <lineage>
        <taxon>Bacteria</taxon>
        <taxon>Bacillati</taxon>
        <taxon>Bacillota</taxon>
        <taxon>Clostridia</taxon>
        <taxon>Eubacteriales</taxon>
        <taxon>Oscillospiraceae</taxon>
        <taxon>Anaerotruncus</taxon>
    </lineage>
</organism>
<dbReference type="InterPro" id="IPR004474">
    <property type="entry name" value="LytR_CpsA_psr"/>
</dbReference>
<evidence type="ECO:0000313" key="3">
    <source>
        <dbReference type="EMBL" id="CUQ25144.1"/>
    </source>
</evidence>
<dbReference type="AlphaFoldDB" id="A0A174URL8"/>
<dbReference type="EMBL" id="CZBE01000046">
    <property type="protein sequence ID" value="CUQ25144.1"/>
    <property type="molecule type" value="Genomic_DNA"/>
</dbReference>
<proteinExistence type="inferred from homology"/>
<evidence type="ECO:0000256" key="1">
    <source>
        <dbReference type="ARBA" id="ARBA00006068"/>
    </source>
</evidence>
<dbReference type="Gene3D" id="3.40.630.190">
    <property type="entry name" value="LCP protein"/>
    <property type="match status" value="1"/>
</dbReference>
<dbReference type="Proteomes" id="UP000095765">
    <property type="component" value="Unassembled WGS sequence"/>
</dbReference>
<dbReference type="PANTHER" id="PTHR33392">
    <property type="entry name" value="POLYISOPRENYL-TEICHOIC ACID--PEPTIDOGLYCAN TEICHOIC ACID TRANSFERASE TAGU"/>
    <property type="match status" value="1"/>
</dbReference>
<protein>
    <submittedName>
        <fullName evidence="3">Cell envelope-related function transcriptional attenuator common domain</fullName>
    </submittedName>
</protein>
<dbReference type="Pfam" id="PF03816">
    <property type="entry name" value="LytR_cpsA_psr"/>
    <property type="match status" value="1"/>
</dbReference>
<dbReference type="InterPro" id="IPR050922">
    <property type="entry name" value="LytR/CpsA/Psr_CW_biosynth"/>
</dbReference>
<evidence type="ECO:0000313" key="4">
    <source>
        <dbReference type="Proteomes" id="UP000095765"/>
    </source>
</evidence>
<evidence type="ECO:0000259" key="2">
    <source>
        <dbReference type="Pfam" id="PF03816"/>
    </source>
</evidence>
<sequence length="298" mass="32074">MRRTEQNKGRVFLLTFALAALLLSLIMVGTVLAVQPTMPQNHTDELPAQEPSYRPAASESLTMAIIGKNASGGASDFLLIRFNPQYGQVPLAVLPPETLVPYKGETMTLARAWARGGGNGVKQALSERFGITVDRYAALSRDIFIRIADKTGSVVFEMPYAVSYHSDGYDINIPAGRRRLDGRDVADLFAAPSLEGGPVERAALLGELTAAIVNQNIDSAGKDVSPGLFKFIVNLVDTDLSYVDFELRRDAADFLSQLGDISVAGSLAPAGTLMSDSLSFELSEDYVSTVRKYFGASS</sequence>
<gene>
    <name evidence="3" type="ORF">ERS852551_03713</name>
</gene>
<accession>A0A174URL8</accession>
<comment type="similarity">
    <text evidence="1">Belongs to the LytR/CpsA/Psr (LCP) family.</text>
</comment>
<dbReference type="OrthoDB" id="1862389at2"/>
<dbReference type="PANTHER" id="PTHR33392:SF6">
    <property type="entry name" value="POLYISOPRENYL-TEICHOIC ACID--PEPTIDOGLYCAN TEICHOIC ACID TRANSFERASE TAGU"/>
    <property type="match status" value="1"/>
</dbReference>
<dbReference type="GeneID" id="72463990"/>
<feature type="domain" description="Cell envelope-related transcriptional attenuator" evidence="2">
    <location>
        <begin position="78"/>
        <end position="184"/>
    </location>
</feature>
<reference evidence="3 4" key="1">
    <citation type="submission" date="2015-09" db="EMBL/GenBank/DDBJ databases">
        <authorList>
            <consortium name="Pathogen Informatics"/>
        </authorList>
    </citation>
    <scope>NUCLEOTIDE SEQUENCE [LARGE SCALE GENOMIC DNA]</scope>
    <source>
        <strain evidence="3 4">2789STDY5834939</strain>
    </source>
</reference>